<dbReference type="Pfam" id="PF00098">
    <property type="entry name" value="zf-CCHC"/>
    <property type="match status" value="1"/>
</dbReference>
<evidence type="ECO:0000256" key="1">
    <source>
        <dbReference type="PROSITE-ProRule" id="PRU00047"/>
    </source>
</evidence>
<dbReference type="AlphaFoldDB" id="A0A843X8A5"/>
<sequence length="209" mass="23700">MKREYFRTLQQGNLSVLEYQMRFMALSRYAPYVVIDNTMMVEYFIRGLRAELQDAVIPLMCRTVEEAAQQAVILERTGRGYRPPAPKESQQSTVGQPAAYPTFRCYNCGQPGHLARNCPLPWEYSYGRGTQQQQQPAERGCEASWAGNLGLKHSLFTVCEHDSEGRRVLNATVLGVAFIEPLFWVDVCMHAACRTQAGLADVRNEMVRV</sequence>
<accession>A0A843X8A5</accession>
<dbReference type="Pfam" id="PF03732">
    <property type="entry name" value="Retrotrans_gag"/>
    <property type="match status" value="1"/>
</dbReference>
<dbReference type="SMART" id="SM00343">
    <property type="entry name" value="ZnF_C2HC"/>
    <property type="match status" value="1"/>
</dbReference>
<dbReference type="SUPFAM" id="SSF57756">
    <property type="entry name" value="Retrovirus zinc finger-like domains"/>
    <property type="match status" value="1"/>
</dbReference>
<proteinExistence type="predicted"/>
<dbReference type="PROSITE" id="PS50158">
    <property type="entry name" value="ZF_CCHC"/>
    <property type="match status" value="1"/>
</dbReference>
<dbReference type="InterPro" id="IPR036875">
    <property type="entry name" value="Znf_CCHC_sf"/>
</dbReference>
<name>A0A843X8A5_COLES</name>
<dbReference type="OrthoDB" id="1907891at2759"/>
<keyword evidence="4" id="KW-1185">Reference proteome</keyword>
<evidence type="ECO:0000259" key="2">
    <source>
        <dbReference type="PROSITE" id="PS50158"/>
    </source>
</evidence>
<reference evidence="3" key="1">
    <citation type="submission" date="2017-07" db="EMBL/GenBank/DDBJ databases">
        <title>Taro Niue Genome Assembly and Annotation.</title>
        <authorList>
            <person name="Atibalentja N."/>
            <person name="Keating K."/>
            <person name="Fields C.J."/>
        </authorList>
    </citation>
    <scope>NUCLEOTIDE SEQUENCE</scope>
    <source>
        <strain evidence="3">Niue_2</strain>
        <tissue evidence="3">Leaf</tissue>
    </source>
</reference>
<evidence type="ECO:0000313" key="3">
    <source>
        <dbReference type="EMBL" id="MQM15547.1"/>
    </source>
</evidence>
<dbReference type="InterPro" id="IPR001878">
    <property type="entry name" value="Znf_CCHC"/>
</dbReference>
<gene>
    <name evidence="3" type="ORF">Taro_048492</name>
</gene>
<dbReference type="Gene3D" id="4.10.60.10">
    <property type="entry name" value="Zinc finger, CCHC-type"/>
    <property type="match status" value="1"/>
</dbReference>
<dbReference type="GO" id="GO:0008270">
    <property type="term" value="F:zinc ion binding"/>
    <property type="evidence" value="ECO:0007669"/>
    <property type="project" value="UniProtKB-KW"/>
</dbReference>
<feature type="domain" description="CCHC-type" evidence="2">
    <location>
        <begin position="104"/>
        <end position="119"/>
    </location>
</feature>
<keyword evidence="1" id="KW-0862">Zinc</keyword>
<comment type="caution">
    <text evidence="3">The sequence shown here is derived from an EMBL/GenBank/DDBJ whole genome shotgun (WGS) entry which is preliminary data.</text>
</comment>
<dbReference type="EMBL" id="NMUH01006566">
    <property type="protein sequence ID" value="MQM15547.1"/>
    <property type="molecule type" value="Genomic_DNA"/>
</dbReference>
<dbReference type="Proteomes" id="UP000652761">
    <property type="component" value="Unassembled WGS sequence"/>
</dbReference>
<dbReference type="InterPro" id="IPR005162">
    <property type="entry name" value="Retrotrans_gag_dom"/>
</dbReference>
<organism evidence="3 4">
    <name type="scientific">Colocasia esculenta</name>
    <name type="common">Wild taro</name>
    <name type="synonym">Arum esculentum</name>
    <dbReference type="NCBI Taxonomy" id="4460"/>
    <lineage>
        <taxon>Eukaryota</taxon>
        <taxon>Viridiplantae</taxon>
        <taxon>Streptophyta</taxon>
        <taxon>Embryophyta</taxon>
        <taxon>Tracheophyta</taxon>
        <taxon>Spermatophyta</taxon>
        <taxon>Magnoliopsida</taxon>
        <taxon>Liliopsida</taxon>
        <taxon>Araceae</taxon>
        <taxon>Aroideae</taxon>
        <taxon>Colocasieae</taxon>
        <taxon>Colocasia</taxon>
    </lineage>
</organism>
<protein>
    <recommendedName>
        <fullName evidence="2">CCHC-type domain-containing protein</fullName>
    </recommendedName>
</protein>
<evidence type="ECO:0000313" key="4">
    <source>
        <dbReference type="Proteomes" id="UP000652761"/>
    </source>
</evidence>
<dbReference type="GO" id="GO:0003676">
    <property type="term" value="F:nucleic acid binding"/>
    <property type="evidence" value="ECO:0007669"/>
    <property type="project" value="InterPro"/>
</dbReference>
<keyword evidence="1" id="KW-0863">Zinc-finger</keyword>
<keyword evidence="1" id="KW-0479">Metal-binding</keyword>